<keyword evidence="1" id="KW-0560">Oxidoreductase</keyword>
<proteinExistence type="predicted"/>
<dbReference type="RefSeq" id="WP_161761288.1">
    <property type="nucleotide sequence ID" value="NZ_JAAATX020000003.1"/>
</dbReference>
<dbReference type="Proteomes" id="UP000731907">
    <property type="component" value="Unassembled WGS sequence"/>
</dbReference>
<dbReference type="Gene3D" id="3.30.9.10">
    <property type="entry name" value="D-Amino Acid Oxidase, subunit A, domain 2"/>
    <property type="match status" value="2"/>
</dbReference>
<evidence type="ECO:0000313" key="4">
    <source>
        <dbReference type="Proteomes" id="UP000731907"/>
    </source>
</evidence>
<dbReference type="Gene3D" id="3.50.50.60">
    <property type="entry name" value="FAD/NAD(P)-binding domain"/>
    <property type="match status" value="2"/>
</dbReference>
<evidence type="ECO:0000313" key="3">
    <source>
        <dbReference type="EMBL" id="MBU9697238.1"/>
    </source>
</evidence>
<comment type="caution">
    <text evidence="3">The sequence shown here is derived from an EMBL/GenBank/DDBJ whole genome shotgun (WGS) entry which is preliminary data.</text>
</comment>
<protein>
    <submittedName>
        <fullName evidence="3">FAD-binding oxidoreductase</fullName>
    </submittedName>
</protein>
<gene>
    <name evidence="3" type="ORF">GU927_005190</name>
</gene>
<dbReference type="InterPro" id="IPR036188">
    <property type="entry name" value="FAD/NAD-bd_sf"/>
</dbReference>
<dbReference type="SUPFAM" id="SSF51905">
    <property type="entry name" value="FAD/NAD(P)-binding domain"/>
    <property type="match status" value="1"/>
</dbReference>
<feature type="domain" description="FAD dependent oxidoreductase" evidence="2">
    <location>
        <begin position="5"/>
        <end position="328"/>
    </location>
</feature>
<accession>A0ABS6J0F8</accession>
<dbReference type="Pfam" id="PF01266">
    <property type="entry name" value="DAO"/>
    <property type="match status" value="1"/>
</dbReference>
<sequence>MARVDLTVMGGGIFGLSCAWEATRRGARIRVIERHGIGAGSSGGLVGALAPHVPENWNAKKQFQLESLLMAPDWWAEIAATGGVDAGYLRSGRLQPVPDDRALANARARVDEARALWQHHADWRVIPATGAAWEPHSPTGWLIHDTLTARLSPRRAAEALVAALRARGAVIDIGDHTPDGPTLWATGHQGLMDLNARFGQPVGVGVKGQALLLQHDARDLPQLFADALHIVPHADGTTAIGSTSENTWSDPAATDAQLDDILTRARAALPVLREAPVIDRWAGIRPRARTRAPMLGAWPDRAGHYIANGGFKIGFGMAPKVAQTMADLILDGRDTIPAAFRVEANLQARGR</sequence>
<dbReference type="SUPFAM" id="SSF54373">
    <property type="entry name" value="FAD-linked reductases, C-terminal domain"/>
    <property type="match status" value="1"/>
</dbReference>
<dbReference type="PANTHER" id="PTHR13847:SF289">
    <property type="entry name" value="GLYCINE OXIDASE"/>
    <property type="match status" value="1"/>
</dbReference>
<keyword evidence="4" id="KW-1185">Reference proteome</keyword>
<evidence type="ECO:0000256" key="1">
    <source>
        <dbReference type="ARBA" id="ARBA00023002"/>
    </source>
</evidence>
<dbReference type="EMBL" id="JAAATX020000003">
    <property type="protein sequence ID" value="MBU9697238.1"/>
    <property type="molecule type" value="Genomic_DNA"/>
</dbReference>
<reference evidence="3 4" key="1">
    <citation type="submission" date="2021-06" db="EMBL/GenBank/DDBJ databases">
        <title>Rhodobacteraceae bacterium strain HSP-20.</title>
        <authorList>
            <person name="Chen W.-M."/>
        </authorList>
    </citation>
    <scope>NUCLEOTIDE SEQUENCE [LARGE SCALE GENOMIC DNA]</scope>
    <source>
        <strain evidence="3 4">HSP-20</strain>
    </source>
</reference>
<dbReference type="PANTHER" id="PTHR13847">
    <property type="entry name" value="SARCOSINE DEHYDROGENASE-RELATED"/>
    <property type="match status" value="1"/>
</dbReference>
<evidence type="ECO:0000259" key="2">
    <source>
        <dbReference type="Pfam" id="PF01266"/>
    </source>
</evidence>
<dbReference type="PROSITE" id="PS51257">
    <property type="entry name" value="PROKAR_LIPOPROTEIN"/>
    <property type="match status" value="1"/>
</dbReference>
<dbReference type="InterPro" id="IPR006076">
    <property type="entry name" value="FAD-dep_OxRdtase"/>
</dbReference>
<name>A0ABS6J0F8_9RHOB</name>
<organism evidence="3 4">
    <name type="scientific">Paragemmobacter amnigenus</name>
    <dbReference type="NCBI Taxonomy" id="2852097"/>
    <lineage>
        <taxon>Bacteria</taxon>
        <taxon>Pseudomonadati</taxon>
        <taxon>Pseudomonadota</taxon>
        <taxon>Alphaproteobacteria</taxon>
        <taxon>Rhodobacterales</taxon>
        <taxon>Paracoccaceae</taxon>
        <taxon>Paragemmobacter</taxon>
    </lineage>
</organism>